<protein>
    <submittedName>
        <fullName evidence="1">Uncharacterized protein</fullName>
    </submittedName>
</protein>
<dbReference type="OrthoDB" id="3349961at2759"/>
<accession>A0A9P5TA43</accession>
<dbReference type="EMBL" id="WHVB01000007">
    <property type="protein sequence ID" value="KAF8480954.1"/>
    <property type="molecule type" value="Genomic_DNA"/>
</dbReference>
<keyword evidence="2" id="KW-1185">Reference proteome</keyword>
<reference evidence="1" key="1">
    <citation type="submission" date="2019-10" db="EMBL/GenBank/DDBJ databases">
        <authorList>
            <consortium name="DOE Joint Genome Institute"/>
            <person name="Kuo A."/>
            <person name="Miyauchi S."/>
            <person name="Kiss E."/>
            <person name="Drula E."/>
            <person name="Kohler A."/>
            <person name="Sanchez-Garcia M."/>
            <person name="Andreopoulos B."/>
            <person name="Barry K.W."/>
            <person name="Bonito G."/>
            <person name="Buee M."/>
            <person name="Carver A."/>
            <person name="Chen C."/>
            <person name="Cichocki N."/>
            <person name="Clum A."/>
            <person name="Culley D."/>
            <person name="Crous P.W."/>
            <person name="Fauchery L."/>
            <person name="Girlanda M."/>
            <person name="Hayes R."/>
            <person name="Keri Z."/>
            <person name="LaButti K."/>
            <person name="Lipzen A."/>
            <person name="Lombard V."/>
            <person name="Magnuson J."/>
            <person name="Maillard F."/>
            <person name="Morin E."/>
            <person name="Murat C."/>
            <person name="Nolan M."/>
            <person name="Ohm R."/>
            <person name="Pangilinan J."/>
            <person name="Pereira M."/>
            <person name="Perotto S."/>
            <person name="Peter M."/>
            <person name="Riley R."/>
            <person name="Sitrit Y."/>
            <person name="Stielow B."/>
            <person name="Szollosi G."/>
            <person name="Zifcakova L."/>
            <person name="Stursova M."/>
            <person name="Spatafora J.W."/>
            <person name="Tedersoo L."/>
            <person name="Vaario L.-M."/>
            <person name="Yamada A."/>
            <person name="Yan M."/>
            <person name="Wang P."/>
            <person name="Xu J."/>
            <person name="Bruns T."/>
            <person name="Baldrian P."/>
            <person name="Vilgalys R."/>
            <person name="Henrissat B."/>
            <person name="Grigoriev I.V."/>
            <person name="Hibbett D."/>
            <person name="Nagy L.G."/>
            <person name="Martin F.M."/>
        </authorList>
    </citation>
    <scope>NUCLEOTIDE SEQUENCE</scope>
    <source>
        <strain evidence="1">Prilba</strain>
    </source>
</reference>
<organism evidence="1 2">
    <name type="scientific">Russula ochroleuca</name>
    <dbReference type="NCBI Taxonomy" id="152965"/>
    <lineage>
        <taxon>Eukaryota</taxon>
        <taxon>Fungi</taxon>
        <taxon>Dikarya</taxon>
        <taxon>Basidiomycota</taxon>
        <taxon>Agaricomycotina</taxon>
        <taxon>Agaricomycetes</taxon>
        <taxon>Russulales</taxon>
        <taxon>Russulaceae</taxon>
        <taxon>Russula</taxon>
    </lineage>
</organism>
<gene>
    <name evidence="1" type="ORF">DFH94DRAFT_737039</name>
</gene>
<name>A0A9P5TA43_9AGAM</name>
<comment type="caution">
    <text evidence="1">The sequence shown here is derived from an EMBL/GenBank/DDBJ whole genome shotgun (WGS) entry which is preliminary data.</text>
</comment>
<evidence type="ECO:0000313" key="2">
    <source>
        <dbReference type="Proteomes" id="UP000759537"/>
    </source>
</evidence>
<proteinExistence type="predicted"/>
<evidence type="ECO:0000313" key="1">
    <source>
        <dbReference type="EMBL" id="KAF8480954.1"/>
    </source>
</evidence>
<reference evidence="1" key="2">
    <citation type="journal article" date="2020" name="Nat. Commun.">
        <title>Large-scale genome sequencing of mycorrhizal fungi provides insights into the early evolution of symbiotic traits.</title>
        <authorList>
            <person name="Miyauchi S."/>
            <person name="Kiss E."/>
            <person name="Kuo A."/>
            <person name="Drula E."/>
            <person name="Kohler A."/>
            <person name="Sanchez-Garcia M."/>
            <person name="Morin E."/>
            <person name="Andreopoulos B."/>
            <person name="Barry K.W."/>
            <person name="Bonito G."/>
            <person name="Buee M."/>
            <person name="Carver A."/>
            <person name="Chen C."/>
            <person name="Cichocki N."/>
            <person name="Clum A."/>
            <person name="Culley D."/>
            <person name="Crous P.W."/>
            <person name="Fauchery L."/>
            <person name="Girlanda M."/>
            <person name="Hayes R.D."/>
            <person name="Keri Z."/>
            <person name="LaButti K."/>
            <person name="Lipzen A."/>
            <person name="Lombard V."/>
            <person name="Magnuson J."/>
            <person name="Maillard F."/>
            <person name="Murat C."/>
            <person name="Nolan M."/>
            <person name="Ohm R.A."/>
            <person name="Pangilinan J."/>
            <person name="Pereira M.F."/>
            <person name="Perotto S."/>
            <person name="Peter M."/>
            <person name="Pfister S."/>
            <person name="Riley R."/>
            <person name="Sitrit Y."/>
            <person name="Stielow J.B."/>
            <person name="Szollosi G."/>
            <person name="Zifcakova L."/>
            <person name="Stursova M."/>
            <person name="Spatafora J.W."/>
            <person name="Tedersoo L."/>
            <person name="Vaario L.M."/>
            <person name="Yamada A."/>
            <person name="Yan M."/>
            <person name="Wang P."/>
            <person name="Xu J."/>
            <person name="Bruns T."/>
            <person name="Baldrian P."/>
            <person name="Vilgalys R."/>
            <person name="Dunand C."/>
            <person name="Henrissat B."/>
            <person name="Grigoriev I.V."/>
            <person name="Hibbett D."/>
            <person name="Nagy L.G."/>
            <person name="Martin F.M."/>
        </authorList>
    </citation>
    <scope>NUCLEOTIDE SEQUENCE</scope>
    <source>
        <strain evidence="1">Prilba</strain>
    </source>
</reference>
<dbReference type="AlphaFoldDB" id="A0A9P5TA43"/>
<dbReference type="Proteomes" id="UP000759537">
    <property type="component" value="Unassembled WGS sequence"/>
</dbReference>
<sequence length="142" mass="16376">MGLAGMLSVFVSKRQEKPWEVVDSKAVDPVPLFDDDDSEDIDIIYVHETRVVRTFVFDVRKDKDVENSVLFAQQQFLEEVQRKGYNAFWTEGWQLTLLRKAKRHRVEVKYIGQPACLTGKLVQPHQPPFLAVLGELRLAFTA</sequence>